<dbReference type="GO" id="GO:0097268">
    <property type="term" value="C:cytoophidium"/>
    <property type="evidence" value="ECO:0007669"/>
    <property type="project" value="UniProtKB-ARBA"/>
</dbReference>
<evidence type="ECO:0000256" key="12">
    <source>
        <dbReference type="ARBA" id="ARBA00070745"/>
    </source>
</evidence>
<evidence type="ECO:0000256" key="13">
    <source>
        <dbReference type="ARBA" id="ARBA00075170"/>
    </source>
</evidence>
<evidence type="ECO:0000256" key="10">
    <source>
        <dbReference type="ARBA" id="ARBA00022975"/>
    </source>
</evidence>
<dbReference type="Gene3D" id="3.40.50.880">
    <property type="match status" value="1"/>
</dbReference>
<comment type="pathway">
    <text evidence="1">Pyrimidine metabolism; CTP biosynthesis via de novo pathway; CTP from UDP: step 2/2.</text>
</comment>
<proteinExistence type="inferred from homology"/>
<keyword evidence="7" id="KW-0067">ATP-binding</keyword>
<feature type="domain" description="CTP synthase N-terminal" evidence="17">
    <location>
        <begin position="3"/>
        <end position="265"/>
    </location>
</feature>
<evidence type="ECO:0000256" key="9">
    <source>
        <dbReference type="ARBA" id="ARBA00022962"/>
    </source>
</evidence>
<evidence type="ECO:0000256" key="5">
    <source>
        <dbReference type="ARBA" id="ARBA00022723"/>
    </source>
</evidence>
<dbReference type="CDD" id="cd01746">
    <property type="entry name" value="GATase1_CTP_Synthase"/>
    <property type="match status" value="1"/>
</dbReference>
<dbReference type="FunFam" id="3.40.50.880:FF:000002">
    <property type="entry name" value="CTP synthase"/>
    <property type="match status" value="1"/>
</dbReference>
<keyword evidence="6" id="KW-0547">Nucleotide-binding</keyword>
<comment type="caution">
    <text evidence="18">The sequence shown here is derived from an EMBL/GenBank/DDBJ whole genome shotgun (WGS) entry which is preliminary data.</text>
</comment>
<comment type="similarity">
    <text evidence="2">Belongs to the CTP synthase family.</text>
</comment>
<comment type="catalytic activity">
    <reaction evidence="11">
        <text>UTP + L-glutamine + ATP + H2O = CTP + L-glutamate + ADP + phosphate + 2 H(+)</text>
        <dbReference type="Rhea" id="RHEA:26426"/>
        <dbReference type="ChEBI" id="CHEBI:15377"/>
        <dbReference type="ChEBI" id="CHEBI:15378"/>
        <dbReference type="ChEBI" id="CHEBI:29985"/>
        <dbReference type="ChEBI" id="CHEBI:30616"/>
        <dbReference type="ChEBI" id="CHEBI:37563"/>
        <dbReference type="ChEBI" id="CHEBI:43474"/>
        <dbReference type="ChEBI" id="CHEBI:46398"/>
        <dbReference type="ChEBI" id="CHEBI:58359"/>
        <dbReference type="ChEBI" id="CHEBI:456216"/>
        <dbReference type="EC" id="6.3.4.2"/>
    </reaction>
</comment>
<keyword evidence="8" id="KW-0460">Magnesium</keyword>
<evidence type="ECO:0000259" key="17">
    <source>
        <dbReference type="Pfam" id="PF06418"/>
    </source>
</evidence>
<evidence type="ECO:0000256" key="7">
    <source>
        <dbReference type="ARBA" id="ARBA00022840"/>
    </source>
</evidence>
<sequence length="547" mass="61476">MPRFIFVIGGVMSGIGKGITTASVAKILKSKGFRATCVKIDPYLNVDAGTMNPVEHGEVFVTEDGMECDQDIGNYERFLDENILSYNYMTSGSVYLSVIEKERALGFGGKCVETVPHIPEEVIRRLLLAGKKAKADFVLVEIGGTVGEYQNLVYLEAARMLRLKNPKNVIFVLVSYLPVPKQIGEMKTKPTQYAVRSLNAAGIQPDFIIARSELLLDEPRKRKLSIFCNVGPRDIISAPDIENIYQVPVNFEKDKLGLKILAKFGIDGKKRDLADWSKVLRRALFSKKEIKIGIVGKYFNTGKFTLSDSYISVIEAIKQASWHLGLCPKILWLDAESYEKDSRKMRKELQELDGIVVPGGFGERGVEGKIKAVEFARKNNKPYFGLCYGMQLAVIEFARNVAGMRGAHTTEVNPRTKYPVIDLMQEQKAKIFAKKLGGTMRLGAYACRLLDKTIAKMAYGERTVYERHRHRYEFNSALRKVLESKGLVVSGVNPESGLVEIIELKNHPFFLGTQFHPEFKSRFLKPHPLFSAFVKAAYKVKQQNKHG</sequence>
<dbReference type="SUPFAM" id="SSF52317">
    <property type="entry name" value="Class I glutamine amidotransferase-like"/>
    <property type="match status" value="1"/>
</dbReference>
<dbReference type="GO" id="GO:0046872">
    <property type="term" value="F:metal ion binding"/>
    <property type="evidence" value="ECO:0007669"/>
    <property type="project" value="UniProtKB-KW"/>
</dbReference>
<evidence type="ECO:0000256" key="15">
    <source>
        <dbReference type="ARBA" id="ARBA00083191"/>
    </source>
</evidence>
<dbReference type="PANTHER" id="PTHR11550:SF0">
    <property type="entry name" value="CTP SYNTHASE-RELATED"/>
    <property type="match status" value="1"/>
</dbReference>
<evidence type="ECO:0000256" key="11">
    <source>
        <dbReference type="ARBA" id="ARBA00047781"/>
    </source>
</evidence>
<dbReference type="NCBIfam" id="NF003792">
    <property type="entry name" value="PRK05380.1"/>
    <property type="match status" value="1"/>
</dbReference>
<dbReference type="GO" id="GO:0003883">
    <property type="term" value="F:CTP synthase activity"/>
    <property type="evidence" value="ECO:0007669"/>
    <property type="project" value="UniProtKB-EC"/>
</dbReference>
<evidence type="ECO:0000256" key="3">
    <source>
        <dbReference type="ARBA" id="ARBA00012291"/>
    </source>
</evidence>
<dbReference type="SUPFAM" id="SSF52540">
    <property type="entry name" value="P-loop containing nucleoside triphosphate hydrolases"/>
    <property type="match status" value="1"/>
</dbReference>
<evidence type="ECO:0000313" key="19">
    <source>
        <dbReference type="Proteomes" id="UP000177334"/>
    </source>
</evidence>
<dbReference type="EC" id="6.3.4.2" evidence="3"/>
<protein>
    <recommendedName>
        <fullName evidence="12">CTP synthase</fullName>
        <ecNumber evidence="3">6.3.4.2</ecNumber>
    </recommendedName>
    <alternativeName>
        <fullName evidence="14">Cytidine 5'-triphosphate synthase</fullName>
    </alternativeName>
    <alternativeName>
        <fullName evidence="15">Cytidine triphosphate synthetase</fullName>
    </alternativeName>
    <alternativeName>
        <fullName evidence="13">UTP--ammonia ligase</fullName>
    </alternativeName>
</protein>
<keyword evidence="4" id="KW-0436">Ligase</keyword>
<dbReference type="InterPro" id="IPR017926">
    <property type="entry name" value="GATASE"/>
</dbReference>
<evidence type="ECO:0000256" key="4">
    <source>
        <dbReference type="ARBA" id="ARBA00022598"/>
    </source>
</evidence>
<evidence type="ECO:0000256" key="14">
    <source>
        <dbReference type="ARBA" id="ARBA00079941"/>
    </source>
</evidence>
<dbReference type="PROSITE" id="PS51273">
    <property type="entry name" value="GATASE_TYPE_1"/>
    <property type="match status" value="1"/>
</dbReference>
<dbReference type="InterPro" id="IPR033828">
    <property type="entry name" value="GATase1_CTP_Synthase"/>
</dbReference>
<dbReference type="PANTHER" id="PTHR11550">
    <property type="entry name" value="CTP SYNTHASE"/>
    <property type="match status" value="1"/>
</dbReference>
<evidence type="ECO:0000256" key="2">
    <source>
        <dbReference type="ARBA" id="ARBA00007533"/>
    </source>
</evidence>
<dbReference type="InterPro" id="IPR029062">
    <property type="entry name" value="Class_I_gatase-like"/>
</dbReference>
<dbReference type="UniPathway" id="UPA00159">
    <property type="reaction ID" value="UER00277"/>
</dbReference>
<dbReference type="InterPro" id="IPR004468">
    <property type="entry name" value="CTP_synthase"/>
</dbReference>
<evidence type="ECO:0000256" key="1">
    <source>
        <dbReference type="ARBA" id="ARBA00005171"/>
    </source>
</evidence>
<evidence type="ECO:0000259" key="16">
    <source>
        <dbReference type="Pfam" id="PF00117"/>
    </source>
</evidence>
<evidence type="ECO:0000256" key="6">
    <source>
        <dbReference type="ARBA" id="ARBA00022741"/>
    </source>
</evidence>
<reference evidence="18 19" key="1">
    <citation type="journal article" date="2016" name="Nat. Commun.">
        <title>Thousands of microbial genomes shed light on interconnected biogeochemical processes in an aquifer system.</title>
        <authorList>
            <person name="Anantharaman K."/>
            <person name="Brown C.T."/>
            <person name="Hug L.A."/>
            <person name="Sharon I."/>
            <person name="Castelle C.J."/>
            <person name="Probst A.J."/>
            <person name="Thomas B.C."/>
            <person name="Singh A."/>
            <person name="Wilkins M.J."/>
            <person name="Karaoz U."/>
            <person name="Brodie E.L."/>
            <person name="Williams K.H."/>
            <person name="Hubbard S.S."/>
            <person name="Banfield J.F."/>
        </authorList>
    </citation>
    <scope>NUCLEOTIDE SEQUENCE [LARGE SCALE GENOMIC DNA]</scope>
</reference>
<dbReference type="AlphaFoldDB" id="A0A1F5XYY7"/>
<dbReference type="GO" id="GO:0005524">
    <property type="term" value="F:ATP binding"/>
    <property type="evidence" value="ECO:0007669"/>
    <property type="project" value="UniProtKB-KW"/>
</dbReference>
<keyword evidence="9" id="KW-0315">Glutamine amidotransferase</keyword>
<keyword evidence="5" id="KW-0479">Metal-binding</keyword>
<keyword evidence="10" id="KW-0665">Pyrimidine biosynthesis</keyword>
<accession>A0A1F5XYY7</accession>
<evidence type="ECO:0000256" key="8">
    <source>
        <dbReference type="ARBA" id="ARBA00022842"/>
    </source>
</evidence>
<name>A0A1F5XYY7_9BACT</name>
<dbReference type="GO" id="GO:0042802">
    <property type="term" value="F:identical protein binding"/>
    <property type="evidence" value="ECO:0007669"/>
    <property type="project" value="TreeGrafter"/>
</dbReference>
<dbReference type="InterPro" id="IPR027417">
    <property type="entry name" value="P-loop_NTPase"/>
</dbReference>
<dbReference type="Gene3D" id="3.40.50.300">
    <property type="entry name" value="P-loop containing nucleotide triphosphate hydrolases"/>
    <property type="match status" value="1"/>
</dbReference>
<dbReference type="Pfam" id="PF00117">
    <property type="entry name" value="GATase"/>
    <property type="match status" value="1"/>
</dbReference>
<dbReference type="EMBL" id="MFIP01000003">
    <property type="protein sequence ID" value="OGF92761.1"/>
    <property type="molecule type" value="Genomic_DNA"/>
</dbReference>
<evidence type="ECO:0000313" key="18">
    <source>
        <dbReference type="EMBL" id="OGF92761.1"/>
    </source>
</evidence>
<gene>
    <name evidence="18" type="ORF">A3H05_02505</name>
</gene>
<dbReference type="GO" id="GO:0019856">
    <property type="term" value="P:pyrimidine nucleobase biosynthetic process"/>
    <property type="evidence" value="ECO:0007669"/>
    <property type="project" value="TreeGrafter"/>
</dbReference>
<dbReference type="Pfam" id="PF06418">
    <property type="entry name" value="CTP_synth_N"/>
    <property type="match status" value="1"/>
</dbReference>
<dbReference type="Proteomes" id="UP000177334">
    <property type="component" value="Unassembled WGS sequence"/>
</dbReference>
<organism evidence="18 19">
    <name type="scientific">Candidatus Giovannonibacteria bacterium RIFCSPLOWO2_12_FULL_43_26</name>
    <dbReference type="NCBI Taxonomy" id="1798363"/>
    <lineage>
        <taxon>Bacteria</taxon>
        <taxon>Candidatus Giovannoniibacteriota</taxon>
    </lineage>
</organism>
<dbReference type="FunFam" id="3.40.50.300:FF:000009">
    <property type="entry name" value="CTP synthase"/>
    <property type="match status" value="1"/>
</dbReference>
<feature type="domain" description="Glutamine amidotransferase" evidence="16">
    <location>
        <begin position="306"/>
        <end position="535"/>
    </location>
</feature>
<dbReference type="InterPro" id="IPR017456">
    <property type="entry name" value="CTP_synthase_N"/>
</dbReference>
<dbReference type="GO" id="GO:0044210">
    <property type="term" value="P:'de novo' CTP biosynthetic process"/>
    <property type="evidence" value="ECO:0007669"/>
    <property type="project" value="UniProtKB-UniPathway"/>
</dbReference>
<dbReference type="NCBIfam" id="TIGR00337">
    <property type="entry name" value="PyrG"/>
    <property type="match status" value="1"/>
</dbReference>